<dbReference type="Pfam" id="PF09767">
    <property type="entry name" value="DUF2053"/>
    <property type="match status" value="1"/>
</dbReference>
<keyword evidence="5" id="KW-0479">Metal-binding</keyword>
<reference evidence="17" key="1">
    <citation type="submission" date="2022-03" db="EMBL/GenBank/DDBJ databases">
        <authorList>
            <person name="Lindestad O."/>
        </authorList>
    </citation>
    <scope>NUCLEOTIDE SEQUENCE</scope>
</reference>
<evidence type="ECO:0000256" key="14">
    <source>
        <dbReference type="ARBA" id="ARBA00034899"/>
    </source>
</evidence>
<dbReference type="GO" id="GO:0005789">
    <property type="term" value="C:endoplasmic reticulum membrane"/>
    <property type="evidence" value="ECO:0007669"/>
    <property type="project" value="UniProtKB-SubCell"/>
</dbReference>
<proteinExistence type="inferred from homology"/>
<keyword evidence="3" id="KW-1003">Cell membrane</keyword>
<dbReference type="AlphaFoldDB" id="A0A8S4RYD5"/>
<evidence type="ECO:0000256" key="4">
    <source>
        <dbReference type="ARBA" id="ARBA00022692"/>
    </source>
</evidence>
<dbReference type="Proteomes" id="UP000838756">
    <property type="component" value="Unassembled WGS sequence"/>
</dbReference>
<evidence type="ECO:0000313" key="17">
    <source>
        <dbReference type="EMBL" id="CAH2242134.1"/>
    </source>
</evidence>
<evidence type="ECO:0000256" key="2">
    <source>
        <dbReference type="ARBA" id="ARBA00004651"/>
    </source>
</evidence>
<keyword evidence="9 15" id="KW-1133">Transmembrane helix</keyword>
<dbReference type="GO" id="GO:0008270">
    <property type="term" value="F:zinc ion binding"/>
    <property type="evidence" value="ECO:0007669"/>
    <property type="project" value="UniProtKB-KW"/>
</dbReference>
<keyword evidence="18" id="KW-1185">Reference proteome</keyword>
<feature type="transmembrane region" description="Helical" evidence="15">
    <location>
        <begin position="182"/>
        <end position="209"/>
    </location>
</feature>
<feature type="transmembrane region" description="Helical" evidence="15">
    <location>
        <begin position="129"/>
        <end position="162"/>
    </location>
</feature>
<dbReference type="PANTHER" id="PTHR12869">
    <property type="entry name" value="SMALL SEVEN TRANSMEMBRANE DOMAIN-CONTAINING PROTEIN"/>
    <property type="match status" value="1"/>
</dbReference>
<evidence type="ECO:0000256" key="12">
    <source>
        <dbReference type="ARBA" id="ARBA00034739"/>
    </source>
</evidence>
<accession>A0A8S4RYD5</accession>
<evidence type="ECO:0000256" key="15">
    <source>
        <dbReference type="SAM" id="Phobius"/>
    </source>
</evidence>
<sequence>MTLYHFGNCLALVYAPYHMAYKFSGISEYATFSKCVYAGALYIFTQLCKMLLLATFFPDSDNIQSGGDYDVFLEILKATVDLADLLGIYIALNSIPGKGHAKILTAAIGWASAEFQIPSPSRRSLLEDAVAHALGLGAWALLALRAAHALGVGLAALAMYAALVQQIATSLLEDAVAHALGLGAWALLALRAAHALGVGLAALAMYAALVQQIATPESSSDLHILTNVDREVNRQMDSIRRIHTSRTNWTPKNSSKICSKHFHKNMVIKKNKLTVLYPNAVPTLVSE</sequence>
<protein>
    <recommendedName>
        <fullName evidence="13">BOS complex subunit TMEM147</fullName>
    </recommendedName>
    <alternativeName>
        <fullName evidence="14">Transmembrane protein 147</fullName>
    </alternativeName>
</protein>
<evidence type="ECO:0000256" key="7">
    <source>
        <dbReference type="ARBA" id="ARBA00022824"/>
    </source>
</evidence>
<comment type="caution">
    <text evidence="17">The sequence shown here is derived from an EMBL/GenBank/DDBJ whole genome shotgun (WGS) entry which is preliminary data.</text>
</comment>
<evidence type="ECO:0000256" key="3">
    <source>
        <dbReference type="ARBA" id="ARBA00022475"/>
    </source>
</evidence>
<dbReference type="OrthoDB" id="9993532at2759"/>
<evidence type="ECO:0000256" key="5">
    <source>
        <dbReference type="ARBA" id="ARBA00022723"/>
    </source>
</evidence>
<keyword evidence="10" id="KW-0238">DNA-binding</keyword>
<keyword evidence="7" id="KW-0256">Endoplasmic reticulum</keyword>
<evidence type="ECO:0000256" key="13">
    <source>
        <dbReference type="ARBA" id="ARBA00034846"/>
    </source>
</evidence>
<evidence type="ECO:0000256" key="6">
    <source>
        <dbReference type="ARBA" id="ARBA00022771"/>
    </source>
</evidence>
<evidence type="ECO:0000256" key="11">
    <source>
        <dbReference type="ARBA" id="ARBA00023136"/>
    </source>
</evidence>
<keyword evidence="4 15" id="KW-0812">Transmembrane</keyword>
<comment type="similarity">
    <text evidence="12">Belongs to the TMEM147 family.</text>
</comment>
<evidence type="ECO:0000313" key="18">
    <source>
        <dbReference type="Proteomes" id="UP000838756"/>
    </source>
</evidence>
<dbReference type="InterPro" id="IPR019164">
    <property type="entry name" value="TMEM147"/>
</dbReference>
<comment type="subcellular location">
    <subcellularLocation>
        <location evidence="2">Cell membrane</location>
        <topology evidence="2">Multi-pass membrane protein</topology>
    </subcellularLocation>
    <subcellularLocation>
        <location evidence="1">Endoplasmic reticulum membrane</location>
        <topology evidence="1">Multi-pass membrane protein</topology>
    </subcellularLocation>
</comment>
<evidence type="ECO:0000256" key="10">
    <source>
        <dbReference type="ARBA" id="ARBA00023125"/>
    </source>
</evidence>
<evidence type="ECO:0000259" key="16">
    <source>
        <dbReference type="Pfam" id="PF05485"/>
    </source>
</evidence>
<keyword evidence="11 15" id="KW-0472">Membrane</keyword>
<dbReference type="GO" id="GO:0005886">
    <property type="term" value="C:plasma membrane"/>
    <property type="evidence" value="ECO:0007669"/>
    <property type="project" value="UniProtKB-SubCell"/>
</dbReference>
<dbReference type="PANTHER" id="PTHR12869:SF0">
    <property type="entry name" value="BOS COMPLEX SUBUNIT TMEM147"/>
    <property type="match status" value="1"/>
</dbReference>
<dbReference type="InterPro" id="IPR006612">
    <property type="entry name" value="THAP_Znf"/>
</dbReference>
<name>A0A8S4RYD5_9NEOP</name>
<dbReference type="Pfam" id="PF05485">
    <property type="entry name" value="THAP"/>
    <property type="match status" value="1"/>
</dbReference>
<gene>
    <name evidence="17" type="primary">jg22826</name>
    <name evidence="17" type="ORF">PAEG_LOCUS18491</name>
</gene>
<dbReference type="EMBL" id="CAKXAJ010025625">
    <property type="protein sequence ID" value="CAH2242134.1"/>
    <property type="molecule type" value="Genomic_DNA"/>
</dbReference>
<feature type="domain" description="THAP-type" evidence="16">
    <location>
        <begin position="245"/>
        <end position="284"/>
    </location>
</feature>
<dbReference type="SUPFAM" id="SSF57716">
    <property type="entry name" value="Glucocorticoid receptor-like (DNA-binding domain)"/>
    <property type="match status" value="1"/>
</dbReference>
<evidence type="ECO:0000256" key="1">
    <source>
        <dbReference type="ARBA" id="ARBA00004477"/>
    </source>
</evidence>
<dbReference type="GO" id="GO:0003677">
    <property type="term" value="F:DNA binding"/>
    <property type="evidence" value="ECO:0007669"/>
    <property type="project" value="UniProtKB-KW"/>
</dbReference>
<evidence type="ECO:0000256" key="8">
    <source>
        <dbReference type="ARBA" id="ARBA00022833"/>
    </source>
</evidence>
<evidence type="ECO:0000256" key="9">
    <source>
        <dbReference type="ARBA" id="ARBA00022989"/>
    </source>
</evidence>
<organism evidence="17 18">
    <name type="scientific">Pararge aegeria aegeria</name>
    <dbReference type="NCBI Taxonomy" id="348720"/>
    <lineage>
        <taxon>Eukaryota</taxon>
        <taxon>Metazoa</taxon>
        <taxon>Ecdysozoa</taxon>
        <taxon>Arthropoda</taxon>
        <taxon>Hexapoda</taxon>
        <taxon>Insecta</taxon>
        <taxon>Pterygota</taxon>
        <taxon>Neoptera</taxon>
        <taxon>Endopterygota</taxon>
        <taxon>Lepidoptera</taxon>
        <taxon>Glossata</taxon>
        <taxon>Ditrysia</taxon>
        <taxon>Papilionoidea</taxon>
        <taxon>Nymphalidae</taxon>
        <taxon>Satyrinae</taxon>
        <taxon>Satyrini</taxon>
        <taxon>Parargina</taxon>
        <taxon>Pararge</taxon>
    </lineage>
</organism>
<keyword evidence="6" id="KW-0863">Zinc-finger</keyword>
<keyword evidence="8" id="KW-0862">Zinc</keyword>